<dbReference type="EMBL" id="JAANNP010000001">
    <property type="protein sequence ID" value="NHC12913.1"/>
    <property type="molecule type" value="Genomic_DNA"/>
</dbReference>
<evidence type="ECO:0000313" key="7">
    <source>
        <dbReference type="EMBL" id="NHC12913.1"/>
    </source>
</evidence>
<evidence type="ECO:0000256" key="1">
    <source>
        <dbReference type="ARBA" id="ARBA00009179"/>
    </source>
</evidence>
<dbReference type="InterPro" id="IPR004447">
    <property type="entry name" value="Peptidase_S41A"/>
</dbReference>
<dbReference type="Gene3D" id="3.30.750.44">
    <property type="match status" value="1"/>
</dbReference>
<evidence type="ECO:0000259" key="6">
    <source>
        <dbReference type="PROSITE" id="PS50106"/>
    </source>
</evidence>
<dbReference type="Pfam" id="PF03572">
    <property type="entry name" value="Peptidase_S41"/>
    <property type="match status" value="1"/>
</dbReference>
<evidence type="ECO:0000313" key="8">
    <source>
        <dbReference type="Proteomes" id="UP000800981"/>
    </source>
</evidence>
<dbReference type="CDD" id="cd07560">
    <property type="entry name" value="Peptidase_S41_CPP"/>
    <property type="match status" value="1"/>
</dbReference>
<evidence type="ECO:0000256" key="4">
    <source>
        <dbReference type="ARBA" id="ARBA00022825"/>
    </source>
</evidence>
<keyword evidence="8" id="KW-1185">Reference proteome</keyword>
<evidence type="ECO:0000256" key="2">
    <source>
        <dbReference type="ARBA" id="ARBA00022670"/>
    </source>
</evidence>
<dbReference type="PROSITE" id="PS50106">
    <property type="entry name" value="PDZ"/>
    <property type="match status" value="1"/>
</dbReference>
<dbReference type="SMART" id="SM00228">
    <property type="entry name" value="PDZ"/>
    <property type="match status" value="1"/>
</dbReference>
<reference evidence="7 8" key="1">
    <citation type="submission" date="2020-03" db="EMBL/GenBank/DDBJ databases">
        <title>Two novel Motilibacter sp.</title>
        <authorList>
            <person name="Liu S."/>
        </authorList>
    </citation>
    <scope>NUCLEOTIDE SEQUENCE [LARGE SCALE GENOMIC DNA]</scope>
    <source>
        <strain evidence="7 8">E257</strain>
    </source>
</reference>
<feature type="domain" description="PDZ" evidence="6">
    <location>
        <begin position="94"/>
        <end position="163"/>
    </location>
</feature>
<dbReference type="Gene3D" id="3.90.226.10">
    <property type="entry name" value="2-enoyl-CoA Hydratase, Chain A, domain 1"/>
    <property type="match status" value="1"/>
</dbReference>
<name>A0ABX0GQ11_9ACTN</name>
<dbReference type="NCBIfam" id="TIGR00225">
    <property type="entry name" value="prc"/>
    <property type="match status" value="1"/>
</dbReference>
<keyword evidence="3 5" id="KW-0378">Hydrolase</keyword>
<keyword evidence="4 5" id="KW-0720">Serine protease</keyword>
<dbReference type="RefSeq" id="WP_166278059.1">
    <property type="nucleotide sequence ID" value="NZ_JAANNP010000001.1"/>
</dbReference>
<evidence type="ECO:0000256" key="5">
    <source>
        <dbReference type="RuleBase" id="RU004404"/>
    </source>
</evidence>
<sequence length="401" mass="41220">MRSLRRAAGVGGIVAGLLLAYAAGLLTGALTDGGGSSGTPTASRSADPVAAAADRIATGAARDVDRSTLEQAAIQGMLDALGDRWASYYPPSEYASFADALEGRYTGVGLWLRDADEGAGRVVVGSVTPGSPADDARVRVGDVLLGIDGEGPGSVSRAASLLRGRDGSSVRLELAGERTGRRTLTLVRTTFETRDVAGRALDAQTRVVSVGAFTRGVGRQVRDQLGQARQDHDALVLDLRGNPGGLLDEAVEVASAFLDGGPVVSYERRGEQPRWLDAVGDGDTTTPLVVLVDAGTASAAEVVAAALQDRGRAVVVGARTFGKGSVQEGAELPDGSALELTVGHYRTPSGRDIDGTGVTPDIAVSPRQAPDVAERRAVEVLRGLRAARTPAPVPTSSRAAR</sequence>
<dbReference type="InterPro" id="IPR041489">
    <property type="entry name" value="PDZ_6"/>
</dbReference>
<evidence type="ECO:0000256" key="3">
    <source>
        <dbReference type="ARBA" id="ARBA00022801"/>
    </source>
</evidence>
<organism evidence="7 8">
    <name type="scientific">Motilibacter deserti</name>
    <dbReference type="NCBI Taxonomy" id="2714956"/>
    <lineage>
        <taxon>Bacteria</taxon>
        <taxon>Bacillati</taxon>
        <taxon>Actinomycetota</taxon>
        <taxon>Actinomycetes</taxon>
        <taxon>Motilibacterales</taxon>
        <taxon>Motilibacteraceae</taxon>
        <taxon>Motilibacter</taxon>
    </lineage>
</organism>
<comment type="caution">
    <text evidence="7">The sequence shown here is derived from an EMBL/GenBank/DDBJ whole genome shotgun (WGS) entry which is preliminary data.</text>
</comment>
<proteinExistence type="inferred from homology"/>
<keyword evidence="2 5" id="KW-0645">Protease</keyword>
<accession>A0ABX0GQ11</accession>
<dbReference type="InterPro" id="IPR005151">
    <property type="entry name" value="Tail-specific_protease"/>
</dbReference>
<dbReference type="InterPro" id="IPR029045">
    <property type="entry name" value="ClpP/crotonase-like_dom_sf"/>
</dbReference>
<comment type="similarity">
    <text evidence="1 5">Belongs to the peptidase S41A family.</text>
</comment>
<gene>
    <name evidence="7" type="ORF">G9H71_03875</name>
</gene>
<dbReference type="InterPro" id="IPR001478">
    <property type="entry name" value="PDZ"/>
</dbReference>
<dbReference type="PANTHER" id="PTHR32060:SF30">
    <property type="entry name" value="CARBOXY-TERMINAL PROCESSING PROTEASE CTPA"/>
    <property type="match status" value="1"/>
</dbReference>
<protein>
    <submittedName>
        <fullName evidence="7">PDZ domain-containing protein</fullName>
    </submittedName>
</protein>
<dbReference type="Pfam" id="PF17820">
    <property type="entry name" value="PDZ_6"/>
    <property type="match status" value="1"/>
</dbReference>
<dbReference type="SMART" id="SM00245">
    <property type="entry name" value="TSPc"/>
    <property type="match status" value="1"/>
</dbReference>
<dbReference type="Gene3D" id="2.30.42.10">
    <property type="match status" value="1"/>
</dbReference>
<dbReference type="Proteomes" id="UP000800981">
    <property type="component" value="Unassembled WGS sequence"/>
</dbReference>
<dbReference type="SUPFAM" id="SSF52096">
    <property type="entry name" value="ClpP/crotonase"/>
    <property type="match status" value="1"/>
</dbReference>
<dbReference type="InterPro" id="IPR036034">
    <property type="entry name" value="PDZ_sf"/>
</dbReference>
<dbReference type="PANTHER" id="PTHR32060">
    <property type="entry name" value="TAIL-SPECIFIC PROTEASE"/>
    <property type="match status" value="1"/>
</dbReference>
<dbReference type="SUPFAM" id="SSF50156">
    <property type="entry name" value="PDZ domain-like"/>
    <property type="match status" value="1"/>
</dbReference>